<reference evidence="2" key="1">
    <citation type="submission" date="2018-05" db="EMBL/GenBank/DDBJ databases">
        <authorList>
            <person name="Lanie J.A."/>
            <person name="Ng W.-L."/>
            <person name="Kazmierczak K.M."/>
            <person name="Andrzejewski T.M."/>
            <person name="Davidsen T.M."/>
            <person name="Wayne K.J."/>
            <person name="Tettelin H."/>
            <person name="Glass J.I."/>
            <person name="Rusch D."/>
            <person name="Podicherti R."/>
            <person name="Tsui H.-C.T."/>
            <person name="Winkler M.E."/>
        </authorList>
    </citation>
    <scope>NUCLEOTIDE SEQUENCE</scope>
</reference>
<organism evidence="2">
    <name type="scientific">marine metagenome</name>
    <dbReference type="NCBI Taxonomy" id="408172"/>
    <lineage>
        <taxon>unclassified sequences</taxon>
        <taxon>metagenomes</taxon>
        <taxon>ecological metagenomes</taxon>
    </lineage>
</organism>
<dbReference type="AlphaFoldDB" id="A0A381N652"/>
<dbReference type="Pfam" id="PF13649">
    <property type="entry name" value="Methyltransf_25"/>
    <property type="match status" value="1"/>
</dbReference>
<name>A0A381N652_9ZZZZ</name>
<dbReference type="InterPro" id="IPR029063">
    <property type="entry name" value="SAM-dependent_MTases_sf"/>
</dbReference>
<proteinExistence type="predicted"/>
<dbReference type="Gene3D" id="3.40.50.150">
    <property type="entry name" value="Vaccinia Virus protein VP39"/>
    <property type="match status" value="1"/>
</dbReference>
<gene>
    <name evidence="2" type="ORF">METZ01_LOCUS1937</name>
</gene>
<dbReference type="EMBL" id="UINC01000101">
    <property type="protein sequence ID" value="SUZ49083.1"/>
    <property type="molecule type" value="Genomic_DNA"/>
</dbReference>
<protein>
    <recommendedName>
        <fullName evidence="1">Methyltransferase domain-containing protein</fullName>
    </recommendedName>
</protein>
<feature type="domain" description="Methyltransferase" evidence="1">
    <location>
        <begin position="27"/>
        <end position="123"/>
    </location>
</feature>
<accession>A0A381N652</accession>
<evidence type="ECO:0000259" key="1">
    <source>
        <dbReference type="Pfam" id="PF13649"/>
    </source>
</evidence>
<sequence length="186" mass="20301">MKLFREGLGPHALEVSMAGVKMGDRLLQLRCGNGKMFAAIAAKVGFTGRACAIDDNSEMCIRGRKAAAKAGVLVEIDHAQYDTLPYEETSFDVVVLWDLLGVLTPEQRVRCLQQTLRVLRRGGRCVIIERVPRSGLGALLRRPVLDTTYLKSGGAERALDAEGFKAVRQLAEREGLAFSEGVKPTT</sequence>
<dbReference type="InterPro" id="IPR041698">
    <property type="entry name" value="Methyltransf_25"/>
</dbReference>
<dbReference type="CDD" id="cd02440">
    <property type="entry name" value="AdoMet_MTases"/>
    <property type="match status" value="1"/>
</dbReference>
<evidence type="ECO:0000313" key="2">
    <source>
        <dbReference type="EMBL" id="SUZ49083.1"/>
    </source>
</evidence>
<dbReference type="SUPFAM" id="SSF53335">
    <property type="entry name" value="S-adenosyl-L-methionine-dependent methyltransferases"/>
    <property type="match status" value="1"/>
</dbReference>